<evidence type="ECO:0000256" key="1">
    <source>
        <dbReference type="SAM" id="MobiDB-lite"/>
    </source>
</evidence>
<sequence length="636" mass="69491">MANSSDGKVRSTQFPSCVDTTTLPGGFYFRLSLGLDVPAVNAGPISYPHSQAISLVPAIFVLFSTLSHLLPPLHPLSSSSSSPPSLIFFLSSLLARCLPSRLHVEVLGLGLLPMGLSLTNPPRKEGVSAAMIWLSNTRGRLSSSSRGKSIRVTRHPRRKILVDTSEESSSTSSGSSNPSEATPSKLVTEGKSILKPRAVDLDDDNFASAFPDVFNFFKFQGWLPFISKFGTFYPRLVQEFYMNLTVLPEGYQSEVKGVSFVLSTELASTLFKVPDEGEDYHDFEFDLHEAYTLLIGLPHDASDSRQTYVTRFNTNTFPPVLRLIHHILTTIITPHGGGRDRLTDIQRFVIYCMKKDIKVNLHVIIYQIMSETTPKNLHRSLPYAAHLTAVFEHFGVSFENEQVQSIPKSNIYCLKHLQKCMGFRIEGDQVSRGPVIEAPAALEGEDLPPAVQSPQPDKEVHPPSDVGVPLPQDIPQSPTLHGSSPLLPDVDPPSSFPPFTGSASTSTGGPSVPPELYTFLEDKFGTITSSIQQMADILSFVFKGSSVSTQSMVVSTLDPTSRRSICLTGTCVDTTTECVDTLSQLRKKGLLDVGSSVDTATDCVDTLSQSDKWISWKLGLVSTQPWTVSTHLTLSS</sequence>
<feature type="domain" description="Putative plant transposon protein" evidence="2">
    <location>
        <begin position="220"/>
        <end position="396"/>
    </location>
</feature>
<gene>
    <name evidence="3" type="ORF">Taro_042809</name>
</gene>
<name>A0A843WEU4_COLES</name>
<dbReference type="EMBL" id="NMUH01004515">
    <property type="protein sequence ID" value="MQM09923.1"/>
    <property type="molecule type" value="Genomic_DNA"/>
</dbReference>
<accession>A0A843WEU4</accession>
<protein>
    <recommendedName>
        <fullName evidence="2">Putative plant transposon protein domain-containing protein</fullName>
    </recommendedName>
</protein>
<feature type="compositionally biased region" description="Low complexity" evidence="1">
    <location>
        <begin position="497"/>
        <end position="510"/>
    </location>
</feature>
<proteinExistence type="predicted"/>
<feature type="region of interest" description="Disordered" evidence="1">
    <location>
        <begin position="441"/>
        <end position="511"/>
    </location>
</feature>
<dbReference type="Pfam" id="PF20167">
    <property type="entry name" value="Transposase_32"/>
    <property type="match status" value="1"/>
</dbReference>
<evidence type="ECO:0000313" key="3">
    <source>
        <dbReference type="EMBL" id="MQM09923.1"/>
    </source>
</evidence>
<feature type="compositionally biased region" description="Low complexity" evidence="1">
    <location>
        <begin position="167"/>
        <end position="184"/>
    </location>
</feature>
<organism evidence="3 4">
    <name type="scientific">Colocasia esculenta</name>
    <name type="common">Wild taro</name>
    <name type="synonym">Arum esculentum</name>
    <dbReference type="NCBI Taxonomy" id="4460"/>
    <lineage>
        <taxon>Eukaryota</taxon>
        <taxon>Viridiplantae</taxon>
        <taxon>Streptophyta</taxon>
        <taxon>Embryophyta</taxon>
        <taxon>Tracheophyta</taxon>
        <taxon>Spermatophyta</taxon>
        <taxon>Magnoliopsida</taxon>
        <taxon>Liliopsida</taxon>
        <taxon>Araceae</taxon>
        <taxon>Aroideae</taxon>
        <taxon>Colocasieae</taxon>
        <taxon>Colocasia</taxon>
    </lineage>
</organism>
<comment type="caution">
    <text evidence="3">The sequence shown here is derived from an EMBL/GenBank/DDBJ whole genome shotgun (WGS) entry which is preliminary data.</text>
</comment>
<feature type="region of interest" description="Disordered" evidence="1">
    <location>
        <begin position="161"/>
        <end position="186"/>
    </location>
</feature>
<evidence type="ECO:0000313" key="4">
    <source>
        <dbReference type="Proteomes" id="UP000652761"/>
    </source>
</evidence>
<dbReference type="AlphaFoldDB" id="A0A843WEU4"/>
<dbReference type="Proteomes" id="UP000652761">
    <property type="component" value="Unassembled WGS sequence"/>
</dbReference>
<keyword evidence="4" id="KW-1185">Reference proteome</keyword>
<evidence type="ECO:0000259" key="2">
    <source>
        <dbReference type="Pfam" id="PF20167"/>
    </source>
</evidence>
<reference evidence="3" key="1">
    <citation type="submission" date="2017-07" db="EMBL/GenBank/DDBJ databases">
        <title>Taro Niue Genome Assembly and Annotation.</title>
        <authorList>
            <person name="Atibalentja N."/>
            <person name="Keating K."/>
            <person name="Fields C.J."/>
        </authorList>
    </citation>
    <scope>NUCLEOTIDE SEQUENCE</scope>
    <source>
        <strain evidence="3">Niue_2</strain>
        <tissue evidence="3">Leaf</tissue>
    </source>
</reference>
<dbReference type="InterPro" id="IPR046796">
    <property type="entry name" value="Transposase_32_dom"/>
</dbReference>